<keyword evidence="1" id="KW-0472">Membrane</keyword>
<feature type="transmembrane region" description="Helical" evidence="1">
    <location>
        <begin position="93"/>
        <end position="113"/>
    </location>
</feature>
<protein>
    <submittedName>
        <fullName evidence="2">Uncharacterized protein</fullName>
    </submittedName>
</protein>
<keyword evidence="1" id="KW-0812">Transmembrane</keyword>
<sequence>MTVTLAIVRRLNGLRGAHCARGVTLVIPSYTNIGGRPGAEITASATTPWTPHENAWQSFIQLFRCHLQDSNLSAVMVAMYSFCFYFSVRLGSIIVGAVSMLQSLAVFIWIVLLSSLTPKDISSQINSFKQGSNFLFITRYLDAMSHFAQAEDGVQALKHEAGDDDPKAFVWLTIGLAGVHICSCCLLIIGAYKCIHRLLLPYLLVEMPRLFFLTFAHVTAMMIVKENVPDLGLLIGLTLFGSFFLIYMFYTWFCVLSLRGILVQNLAGESERNPFVVRPLQNQGASKPSMALYPSSQFAAPSYGYSNLARPTY</sequence>
<evidence type="ECO:0000256" key="1">
    <source>
        <dbReference type="SAM" id="Phobius"/>
    </source>
</evidence>
<dbReference type="AlphaFoldDB" id="A0ABD0YXD4"/>
<feature type="transmembrane region" description="Helical" evidence="1">
    <location>
        <begin position="168"/>
        <end position="192"/>
    </location>
</feature>
<proteinExistence type="predicted"/>
<accession>A0ABD0YXD4</accession>
<feature type="transmembrane region" description="Helical" evidence="1">
    <location>
        <begin position="198"/>
        <end position="224"/>
    </location>
</feature>
<keyword evidence="3" id="KW-1185">Reference proteome</keyword>
<name>A0ABD0YXD4_9HEMI</name>
<reference evidence="2 3" key="1">
    <citation type="submission" date="2024-07" db="EMBL/GenBank/DDBJ databases">
        <title>Chromosome-level genome assembly of the water stick insect Ranatra chinensis (Heteroptera: Nepidae).</title>
        <authorList>
            <person name="Liu X."/>
        </authorList>
    </citation>
    <scope>NUCLEOTIDE SEQUENCE [LARGE SCALE GENOMIC DNA]</scope>
    <source>
        <strain evidence="2">Cailab_2021Rc</strain>
        <tissue evidence="2">Muscle</tissue>
    </source>
</reference>
<keyword evidence="1" id="KW-1133">Transmembrane helix</keyword>
<organism evidence="2 3">
    <name type="scientific">Ranatra chinensis</name>
    <dbReference type="NCBI Taxonomy" id="642074"/>
    <lineage>
        <taxon>Eukaryota</taxon>
        <taxon>Metazoa</taxon>
        <taxon>Ecdysozoa</taxon>
        <taxon>Arthropoda</taxon>
        <taxon>Hexapoda</taxon>
        <taxon>Insecta</taxon>
        <taxon>Pterygota</taxon>
        <taxon>Neoptera</taxon>
        <taxon>Paraneoptera</taxon>
        <taxon>Hemiptera</taxon>
        <taxon>Heteroptera</taxon>
        <taxon>Panheteroptera</taxon>
        <taxon>Nepomorpha</taxon>
        <taxon>Nepidae</taxon>
        <taxon>Ranatrinae</taxon>
        <taxon>Ranatra</taxon>
    </lineage>
</organism>
<dbReference type="EMBL" id="JBFDAA010000001">
    <property type="protein sequence ID" value="KAL1140626.1"/>
    <property type="molecule type" value="Genomic_DNA"/>
</dbReference>
<comment type="caution">
    <text evidence="2">The sequence shown here is derived from an EMBL/GenBank/DDBJ whole genome shotgun (WGS) entry which is preliminary data.</text>
</comment>
<dbReference type="Proteomes" id="UP001558652">
    <property type="component" value="Unassembled WGS sequence"/>
</dbReference>
<evidence type="ECO:0000313" key="2">
    <source>
        <dbReference type="EMBL" id="KAL1140626.1"/>
    </source>
</evidence>
<evidence type="ECO:0000313" key="3">
    <source>
        <dbReference type="Proteomes" id="UP001558652"/>
    </source>
</evidence>
<gene>
    <name evidence="2" type="ORF">AAG570_000556</name>
</gene>
<feature type="transmembrane region" description="Helical" evidence="1">
    <location>
        <begin position="231"/>
        <end position="253"/>
    </location>
</feature>